<dbReference type="SUPFAM" id="SSF82199">
    <property type="entry name" value="SET domain"/>
    <property type="match status" value="1"/>
</dbReference>
<name>A0A916W0D7_9BACT</name>
<feature type="region of interest" description="Disordered" evidence="1">
    <location>
        <begin position="387"/>
        <end position="411"/>
    </location>
</feature>
<feature type="domain" description="SET" evidence="2">
    <location>
        <begin position="277"/>
        <end position="390"/>
    </location>
</feature>
<accession>A0A916W0D7</accession>
<gene>
    <name evidence="3" type="ORF">GCM10011507_04380</name>
</gene>
<dbReference type="Gene3D" id="2.170.270.10">
    <property type="entry name" value="SET domain"/>
    <property type="match status" value="1"/>
</dbReference>
<keyword evidence="4" id="KW-1185">Reference proteome</keyword>
<dbReference type="CDD" id="cd08161">
    <property type="entry name" value="SET"/>
    <property type="match status" value="1"/>
</dbReference>
<protein>
    <recommendedName>
        <fullName evidence="2">SET domain-containing protein</fullName>
    </recommendedName>
</protein>
<sequence length="411" mass="47489">MSTKKDHLNWVAENLEEFLSVTSEIRAEWRFDSEDVSGPWYRGQQRKQWKLWPNILRIGCCDADTEDEIREEFAIRAPALSRFESMPTVDWDLYFLMQHYGAPTRLLDWTESPVIALYFAVRDNPGYYDSSVWVLNPYELNRRVIKRGEVISPSAVGANPKDCKPVARWLPPRWAGRMIPQSPVAIFPTHIARRISSQKSCFTVHGREADGFDRFMKGARPCLKKIIIPGHAVKGIRLNLKDYGIDDTTIFPDLEGLGRALATAYKDAKTDSPHRGVYVRIKPSSLHKEGVGVFAIRDIPKGTRIFAEENEEVFWLSKELLPKNPELRRLYDDFAIIKGDRYGCPTSFNRLTPAWFMNDSKKPNTRCDESYDFYAERRIPAGQELTIDYSSFSDEPEPSEKRNRRRAKKTK</sequence>
<organism evidence="3 4">
    <name type="scientific">Edaphobacter acidisoli</name>
    <dbReference type="NCBI Taxonomy" id="2040573"/>
    <lineage>
        <taxon>Bacteria</taxon>
        <taxon>Pseudomonadati</taxon>
        <taxon>Acidobacteriota</taxon>
        <taxon>Terriglobia</taxon>
        <taxon>Terriglobales</taxon>
        <taxon>Acidobacteriaceae</taxon>
        <taxon>Edaphobacter</taxon>
    </lineage>
</organism>
<proteinExistence type="predicted"/>
<reference evidence="3" key="2">
    <citation type="submission" date="2020-09" db="EMBL/GenBank/DDBJ databases">
        <authorList>
            <person name="Sun Q."/>
            <person name="Zhou Y."/>
        </authorList>
    </citation>
    <scope>NUCLEOTIDE SEQUENCE</scope>
    <source>
        <strain evidence="3">CGMCC 1.15447</strain>
    </source>
</reference>
<dbReference type="Proteomes" id="UP000648801">
    <property type="component" value="Unassembled WGS sequence"/>
</dbReference>
<dbReference type="AlphaFoldDB" id="A0A916W0D7"/>
<evidence type="ECO:0000259" key="2">
    <source>
        <dbReference type="PROSITE" id="PS50280"/>
    </source>
</evidence>
<comment type="caution">
    <text evidence="3">The sequence shown here is derived from an EMBL/GenBank/DDBJ whole genome shotgun (WGS) entry which is preliminary data.</text>
</comment>
<dbReference type="InterPro" id="IPR001214">
    <property type="entry name" value="SET_dom"/>
</dbReference>
<dbReference type="InterPro" id="IPR014966">
    <property type="entry name" value="FRG-dom"/>
</dbReference>
<dbReference type="SMART" id="SM00317">
    <property type="entry name" value="SET"/>
    <property type="match status" value="1"/>
</dbReference>
<dbReference type="SMART" id="SM00901">
    <property type="entry name" value="FRG"/>
    <property type="match status" value="1"/>
</dbReference>
<reference evidence="3" key="1">
    <citation type="journal article" date="2014" name="Int. J. Syst. Evol. Microbiol.">
        <title>Complete genome sequence of Corynebacterium casei LMG S-19264T (=DSM 44701T), isolated from a smear-ripened cheese.</title>
        <authorList>
            <consortium name="US DOE Joint Genome Institute (JGI-PGF)"/>
            <person name="Walter F."/>
            <person name="Albersmeier A."/>
            <person name="Kalinowski J."/>
            <person name="Ruckert C."/>
        </authorList>
    </citation>
    <scope>NUCLEOTIDE SEQUENCE</scope>
    <source>
        <strain evidence="3">CGMCC 1.15447</strain>
    </source>
</reference>
<evidence type="ECO:0000313" key="4">
    <source>
        <dbReference type="Proteomes" id="UP000648801"/>
    </source>
</evidence>
<dbReference type="Pfam" id="PF00856">
    <property type="entry name" value="SET"/>
    <property type="match status" value="1"/>
</dbReference>
<dbReference type="RefSeq" id="WP_188757699.1">
    <property type="nucleotide sequence ID" value="NZ_BMJB01000001.1"/>
</dbReference>
<evidence type="ECO:0000313" key="3">
    <source>
        <dbReference type="EMBL" id="GGA56202.1"/>
    </source>
</evidence>
<evidence type="ECO:0000256" key="1">
    <source>
        <dbReference type="SAM" id="MobiDB-lite"/>
    </source>
</evidence>
<dbReference type="PROSITE" id="PS50280">
    <property type="entry name" value="SET"/>
    <property type="match status" value="1"/>
</dbReference>
<dbReference type="InterPro" id="IPR046341">
    <property type="entry name" value="SET_dom_sf"/>
</dbReference>
<dbReference type="Pfam" id="PF08867">
    <property type="entry name" value="FRG"/>
    <property type="match status" value="1"/>
</dbReference>
<feature type="compositionally biased region" description="Basic residues" evidence="1">
    <location>
        <begin position="402"/>
        <end position="411"/>
    </location>
</feature>
<dbReference type="EMBL" id="BMJB01000001">
    <property type="protein sequence ID" value="GGA56202.1"/>
    <property type="molecule type" value="Genomic_DNA"/>
</dbReference>